<evidence type="ECO:0008006" key="4">
    <source>
        <dbReference type="Google" id="ProtNLM"/>
    </source>
</evidence>
<feature type="compositionally biased region" description="Gly residues" evidence="1">
    <location>
        <begin position="185"/>
        <end position="201"/>
    </location>
</feature>
<evidence type="ECO:0000256" key="1">
    <source>
        <dbReference type="SAM" id="MobiDB-lite"/>
    </source>
</evidence>
<comment type="caution">
    <text evidence="2">The sequence shown here is derived from an EMBL/GenBank/DDBJ whole genome shotgun (WGS) entry which is preliminary data.</text>
</comment>
<sequence length="270" mass="24108">MNGGVQGSYGGARQIYENDVKAPITGYAGSITNHETRIVALEDGGTMTVYSGNDTWVNQGGRIGVAVINGGQAGQAGSGASSQKLGGTHGGYAYQEFNAADLPSTVAITVGAPGTSAGQAGGVSSFGSYLVGAAGTIGAILTSRGAVSSSSAPGAGGNNGGAFASSGLPGGATALAAGGAGGADGSGGGGAAGDGGDGGSVSTGSLTPCGGGGGGAGGGDVGIFGSGGDGGNGGSPGGGGGAGGNCDGGSAGTFGVGGSGRVYVIQSAGA</sequence>
<name>A0ABR4ZCF9_9NOCA</name>
<accession>A0ABR4ZCF9</accession>
<organism evidence="2 3">
    <name type="scientific">Nocardia vulneris</name>
    <dbReference type="NCBI Taxonomy" id="1141657"/>
    <lineage>
        <taxon>Bacteria</taxon>
        <taxon>Bacillati</taxon>
        <taxon>Actinomycetota</taxon>
        <taxon>Actinomycetes</taxon>
        <taxon>Mycobacteriales</taxon>
        <taxon>Nocardiaceae</taxon>
        <taxon>Nocardia</taxon>
    </lineage>
</organism>
<evidence type="ECO:0000313" key="2">
    <source>
        <dbReference type="EMBL" id="KIA62995.1"/>
    </source>
</evidence>
<reference evidence="2 3" key="1">
    <citation type="journal article" date="2014" name="Int. J. Syst. Evol. Microbiol.">
        <title>Nocardia vulneris sp. nov., isolated from wounds of human patients in North America.</title>
        <authorList>
            <person name="Lasker B.A."/>
            <person name="Bell M."/>
            <person name="Klenk H.P."/>
            <person name="Sproer C."/>
            <person name="Schumann C."/>
            <person name="Schumann P."/>
            <person name="Brown J.M."/>
        </authorList>
    </citation>
    <scope>NUCLEOTIDE SEQUENCE [LARGE SCALE GENOMIC DNA]</scope>
    <source>
        <strain evidence="2 3">W9851</strain>
    </source>
</reference>
<dbReference type="EMBL" id="JNFP01000026">
    <property type="protein sequence ID" value="KIA62995.1"/>
    <property type="molecule type" value="Genomic_DNA"/>
</dbReference>
<gene>
    <name evidence="2" type="ORF">FG87_21680</name>
</gene>
<keyword evidence="3" id="KW-1185">Reference proteome</keyword>
<proteinExistence type="predicted"/>
<feature type="region of interest" description="Disordered" evidence="1">
    <location>
        <begin position="185"/>
        <end position="206"/>
    </location>
</feature>
<protein>
    <recommendedName>
        <fullName evidence="4">PE-PGRS family protein</fullName>
    </recommendedName>
</protein>
<dbReference type="Proteomes" id="UP000031364">
    <property type="component" value="Unassembled WGS sequence"/>
</dbReference>
<evidence type="ECO:0000313" key="3">
    <source>
        <dbReference type="Proteomes" id="UP000031364"/>
    </source>
</evidence>